<feature type="non-terminal residue" evidence="10">
    <location>
        <position position="325"/>
    </location>
</feature>
<evidence type="ECO:0000256" key="1">
    <source>
        <dbReference type="ARBA" id="ARBA00004162"/>
    </source>
</evidence>
<feature type="disulfide bond" evidence="7">
    <location>
        <begin position="161"/>
        <end position="176"/>
    </location>
</feature>
<evidence type="ECO:0000256" key="3">
    <source>
        <dbReference type="ARBA" id="ARBA00022737"/>
    </source>
</evidence>
<evidence type="ECO:0000256" key="4">
    <source>
        <dbReference type="ARBA" id="ARBA00023157"/>
    </source>
</evidence>
<dbReference type="Gene3D" id="1.10.2000.10">
    <property type="entry name" value="Frizzled cysteine-rich domain"/>
    <property type="match status" value="1"/>
</dbReference>
<dbReference type="InterPro" id="IPR035914">
    <property type="entry name" value="Sperma_CUB_dom_sf"/>
</dbReference>
<dbReference type="FunFam" id="2.60.120.290:FF:000003">
    <property type="entry name" value="Neuropilin"/>
    <property type="match status" value="1"/>
</dbReference>
<evidence type="ECO:0000256" key="2">
    <source>
        <dbReference type="ARBA" id="ARBA00022729"/>
    </source>
</evidence>
<dbReference type="PROSITE" id="PS50068">
    <property type="entry name" value="LDLRA_2"/>
    <property type="match status" value="1"/>
</dbReference>
<dbReference type="SUPFAM" id="SSF49854">
    <property type="entry name" value="Spermadhesin, CUB domain"/>
    <property type="match status" value="1"/>
</dbReference>
<name>A0A7L2BRV0_9PASS</name>
<keyword evidence="2" id="KW-0732">Signal</keyword>
<evidence type="ECO:0000256" key="5">
    <source>
        <dbReference type="ARBA" id="ARBA00023180"/>
    </source>
</evidence>
<dbReference type="InterPro" id="IPR020067">
    <property type="entry name" value="Frizzled_dom"/>
</dbReference>
<dbReference type="InterPro" id="IPR002172">
    <property type="entry name" value="LDrepeatLR_classA_rpt"/>
</dbReference>
<reference evidence="10 11" key="1">
    <citation type="submission" date="2019-09" db="EMBL/GenBank/DDBJ databases">
        <title>Bird 10,000 Genomes (B10K) Project - Family phase.</title>
        <authorList>
            <person name="Zhang G."/>
        </authorList>
    </citation>
    <scope>NUCLEOTIDE SEQUENCE [LARGE SCALE GENOMIC DNA]</scope>
    <source>
        <strain evidence="10">B10K-DU-001-15</strain>
        <tissue evidence="10">Muscle</tissue>
    </source>
</reference>
<gene>
    <name evidence="10" type="primary">Mfrp</name>
    <name evidence="10" type="ORF">ALACHE_R06610</name>
</gene>
<dbReference type="SUPFAM" id="SSF63501">
    <property type="entry name" value="Frizzled cysteine-rich domain"/>
    <property type="match status" value="2"/>
</dbReference>
<protein>
    <submittedName>
        <fullName evidence="10">MFRP protein</fullName>
    </submittedName>
</protein>
<evidence type="ECO:0000313" key="10">
    <source>
        <dbReference type="EMBL" id="NXQ26584.1"/>
    </source>
</evidence>
<feature type="non-terminal residue" evidence="10">
    <location>
        <position position="1"/>
    </location>
</feature>
<keyword evidence="5" id="KW-0325">Glycoprotein</keyword>
<dbReference type="Pfam" id="PF00431">
    <property type="entry name" value="CUB"/>
    <property type="match status" value="2"/>
</dbReference>
<dbReference type="Gene3D" id="2.60.120.290">
    <property type="entry name" value="Spermadhesin, CUB domain"/>
    <property type="match status" value="1"/>
</dbReference>
<keyword evidence="4 7" id="KW-1015">Disulfide bond</keyword>
<proteinExistence type="predicted"/>
<dbReference type="GO" id="GO:0005886">
    <property type="term" value="C:plasma membrane"/>
    <property type="evidence" value="ECO:0007669"/>
    <property type="project" value="UniProtKB-SubCell"/>
</dbReference>
<dbReference type="PANTHER" id="PTHR24251">
    <property type="entry name" value="OVOCHYMASE-RELATED"/>
    <property type="match status" value="1"/>
</dbReference>
<dbReference type="Pfam" id="PF01392">
    <property type="entry name" value="Fz"/>
    <property type="match status" value="1"/>
</dbReference>
<dbReference type="InterPro" id="IPR000859">
    <property type="entry name" value="CUB_dom"/>
</dbReference>
<dbReference type="PROSITE" id="PS50038">
    <property type="entry name" value="FZ"/>
    <property type="match status" value="1"/>
</dbReference>
<dbReference type="SMART" id="SM00063">
    <property type="entry name" value="FRI"/>
    <property type="match status" value="1"/>
</dbReference>
<evidence type="ECO:0000259" key="8">
    <source>
        <dbReference type="PROSITE" id="PS01180"/>
    </source>
</evidence>
<keyword evidence="3" id="KW-0677">Repeat</keyword>
<dbReference type="CDD" id="cd07066">
    <property type="entry name" value="CRD_FZ"/>
    <property type="match status" value="1"/>
</dbReference>
<feature type="domain" description="CUB" evidence="8">
    <location>
        <begin position="3"/>
        <end position="135"/>
    </location>
</feature>
<dbReference type="Pfam" id="PF00057">
    <property type="entry name" value="Ldl_recept_a"/>
    <property type="match status" value="1"/>
</dbReference>
<dbReference type="Gene3D" id="4.10.400.10">
    <property type="entry name" value="Low-density Lipoprotein Receptor"/>
    <property type="match status" value="1"/>
</dbReference>
<dbReference type="AlphaFoldDB" id="A0A7L2BRV0"/>
<dbReference type="SMART" id="SM00042">
    <property type="entry name" value="CUB"/>
    <property type="match status" value="1"/>
</dbReference>
<organism evidence="10 11">
    <name type="scientific">Alaudala cheleensis</name>
    <name type="common">Asian short-toed lark</name>
    <dbReference type="NCBI Taxonomy" id="670337"/>
    <lineage>
        <taxon>Eukaryota</taxon>
        <taxon>Metazoa</taxon>
        <taxon>Chordata</taxon>
        <taxon>Craniata</taxon>
        <taxon>Vertebrata</taxon>
        <taxon>Euteleostomi</taxon>
        <taxon>Archelosauria</taxon>
        <taxon>Archosauria</taxon>
        <taxon>Dinosauria</taxon>
        <taxon>Saurischia</taxon>
        <taxon>Theropoda</taxon>
        <taxon>Coelurosauria</taxon>
        <taxon>Aves</taxon>
        <taxon>Neognathae</taxon>
        <taxon>Neoaves</taxon>
        <taxon>Telluraves</taxon>
        <taxon>Australaves</taxon>
        <taxon>Passeriformes</taxon>
        <taxon>Sylvioidea</taxon>
        <taxon>Alaudidae</taxon>
        <taxon>Alaudala</taxon>
    </lineage>
</organism>
<dbReference type="EMBL" id="VWYE01007032">
    <property type="protein sequence ID" value="NXQ26584.1"/>
    <property type="molecule type" value="Genomic_DNA"/>
</dbReference>
<evidence type="ECO:0000256" key="6">
    <source>
        <dbReference type="PROSITE-ProRule" id="PRU00090"/>
    </source>
</evidence>
<feature type="disulfide bond" evidence="7">
    <location>
        <begin position="142"/>
        <end position="154"/>
    </location>
</feature>
<dbReference type="CDD" id="cd00041">
    <property type="entry name" value="CUB"/>
    <property type="match status" value="1"/>
</dbReference>
<evidence type="ECO:0000313" key="11">
    <source>
        <dbReference type="Proteomes" id="UP000571582"/>
    </source>
</evidence>
<dbReference type="SMART" id="SM00192">
    <property type="entry name" value="LDLa"/>
    <property type="match status" value="1"/>
</dbReference>
<evidence type="ECO:0000259" key="9">
    <source>
        <dbReference type="PROSITE" id="PS50038"/>
    </source>
</evidence>
<comment type="caution">
    <text evidence="6">Lacks conserved residue(s) required for the propagation of feature annotation.</text>
</comment>
<dbReference type="InterPro" id="IPR036790">
    <property type="entry name" value="Frizzled_dom_sf"/>
</dbReference>
<evidence type="ECO:0000256" key="7">
    <source>
        <dbReference type="PROSITE-ProRule" id="PRU00124"/>
    </source>
</evidence>
<feature type="domain" description="FZ" evidence="9">
    <location>
        <begin position="183"/>
        <end position="325"/>
    </location>
</feature>
<dbReference type="PROSITE" id="PS01180">
    <property type="entry name" value="CUB"/>
    <property type="match status" value="1"/>
</dbReference>
<accession>A0A7L2BRV0</accession>
<dbReference type="SUPFAM" id="SSF57424">
    <property type="entry name" value="LDL receptor-like module"/>
    <property type="match status" value="1"/>
</dbReference>
<comment type="caution">
    <text evidence="10">The sequence shown here is derived from an EMBL/GenBank/DDBJ whole genome shotgun (WGS) entry which is preliminary data.</text>
</comment>
<keyword evidence="11" id="KW-1185">Reference proteome</keyword>
<comment type="subcellular location">
    <subcellularLocation>
        <location evidence="1">Cell membrane</location>
        <topology evidence="1">Single-pass membrane protein</topology>
    </subcellularLocation>
</comment>
<dbReference type="InterPro" id="IPR036055">
    <property type="entry name" value="LDL_receptor-like_sf"/>
</dbReference>
<sequence length="325" mass="34701">SACGGTLRGPEGSFSSPNYPGPYPPNALCIWHIEVGAGLAIQLRMETFSVEGTASCLFDRVELYEEQDTGGTAPAPARGSPARCWPAHPSSRDLGRFCGHQLPPTLTSSQHVMTVLFVADEGVADDGFFATYQARNATEKTCSPEEFSCGNGECRAPESVCDGWHDCPDGTDELNCTGVSYPAFGSVCEPVEVEMCLGLGYNATSFPNIWLAIPDQQGAAEVLQDYQVSWVGNAGLPSPRPAGLTVPAVPQTLMELACYQHLRLLICSLFVPKCTPAGGVLQPCRAVCLAAELRCQQSLGLLGILWPINCNILPDSKDPVECFQP</sequence>
<dbReference type="CDD" id="cd00112">
    <property type="entry name" value="LDLa"/>
    <property type="match status" value="1"/>
</dbReference>
<dbReference type="PANTHER" id="PTHR24251:SF30">
    <property type="entry name" value="MEMBRANE FRIZZLED-RELATED PROTEIN"/>
    <property type="match status" value="1"/>
</dbReference>
<dbReference type="Proteomes" id="UP000571582">
    <property type="component" value="Unassembled WGS sequence"/>
</dbReference>
<feature type="disulfide bond" evidence="7">
    <location>
        <begin position="149"/>
        <end position="167"/>
    </location>
</feature>